<keyword evidence="5" id="KW-0745">Spermidine biosynthesis</keyword>
<comment type="cofactor">
    <cofactor evidence="1 5">
        <name>pyridoxal 5'-phosphate</name>
        <dbReference type="ChEBI" id="CHEBI:597326"/>
    </cofactor>
</comment>
<keyword evidence="8" id="KW-1185">Reference proteome</keyword>
<feature type="domain" description="Orn/DAP/Arg decarboxylase 2 N-terminal" evidence="6">
    <location>
        <begin position="6"/>
        <end position="212"/>
    </location>
</feature>
<dbReference type="Pfam" id="PF02784">
    <property type="entry name" value="Orn_Arg_deC_N"/>
    <property type="match status" value="1"/>
</dbReference>
<organism evidence="7 8">
    <name type="scientific">Asparagus officinalis</name>
    <name type="common">Garden asparagus</name>
    <dbReference type="NCBI Taxonomy" id="4686"/>
    <lineage>
        <taxon>Eukaryota</taxon>
        <taxon>Viridiplantae</taxon>
        <taxon>Streptophyta</taxon>
        <taxon>Embryophyta</taxon>
        <taxon>Tracheophyta</taxon>
        <taxon>Spermatophyta</taxon>
        <taxon>Magnoliopsida</taxon>
        <taxon>Liliopsida</taxon>
        <taxon>Asparagales</taxon>
        <taxon>Asparagaceae</taxon>
        <taxon>Asparagoideae</taxon>
        <taxon>Asparagus</taxon>
    </lineage>
</organism>
<comment type="similarity">
    <text evidence="5">Belongs to the Orn/Lys/Arg decarboxylase class-II family. SpeA subfamily.</text>
</comment>
<evidence type="ECO:0000256" key="5">
    <source>
        <dbReference type="RuleBase" id="RU003740"/>
    </source>
</evidence>
<accession>A0A1R3L5Y1</accession>
<comment type="pathway">
    <text evidence="2 5">Amine and polyamine biosynthesis; agmatine biosynthesis; agmatine from L-arginine: step 1/1.</text>
</comment>
<dbReference type="EMBL" id="KV863863">
    <property type="protein sequence ID" value="ONK55016.1"/>
    <property type="molecule type" value="Genomic_DNA"/>
</dbReference>
<keyword evidence="5" id="KW-0456">Lyase</keyword>
<evidence type="ECO:0000256" key="3">
    <source>
        <dbReference type="ARBA" id="ARBA00022898"/>
    </source>
</evidence>
<evidence type="ECO:0000313" key="8">
    <source>
        <dbReference type="Proteomes" id="UP000243459"/>
    </source>
</evidence>
<dbReference type="PRINTS" id="PR01179">
    <property type="entry name" value="ODADCRBXLASE"/>
</dbReference>
<dbReference type="PANTHER" id="PTHR43295:SF1">
    <property type="entry name" value="ARGININE DECARBOXYLASE 1, CHLOROPLASTIC-RELATED"/>
    <property type="match status" value="1"/>
</dbReference>
<dbReference type="InterPro" id="IPR002985">
    <property type="entry name" value="Arg_decrbxlase"/>
</dbReference>
<dbReference type="InterPro" id="IPR022657">
    <property type="entry name" value="De-COase2_CS"/>
</dbReference>
<keyword evidence="3 5" id="KW-0663">Pyridoxal phosphate</keyword>
<dbReference type="InterPro" id="IPR000183">
    <property type="entry name" value="Orn/DAP/Arg_de-COase"/>
</dbReference>
<dbReference type="InterPro" id="IPR022644">
    <property type="entry name" value="De-COase2_N"/>
</dbReference>
<reference evidence="8" key="1">
    <citation type="journal article" date="2017" name="Nat. Commun.">
        <title>The asparagus genome sheds light on the origin and evolution of a young Y chromosome.</title>
        <authorList>
            <person name="Harkess A."/>
            <person name="Zhou J."/>
            <person name="Xu C."/>
            <person name="Bowers J.E."/>
            <person name="Van der Hulst R."/>
            <person name="Ayyampalayam S."/>
            <person name="Mercati F."/>
            <person name="Riccardi P."/>
            <person name="McKain M.R."/>
            <person name="Kakrana A."/>
            <person name="Tang H."/>
            <person name="Ray J."/>
            <person name="Groenendijk J."/>
            <person name="Arikit S."/>
            <person name="Mathioni S.M."/>
            <person name="Nakano M."/>
            <person name="Shan H."/>
            <person name="Telgmann-Rauber A."/>
            <person name="Kanno A."/>
            <person name="Yue Z."/>
            <person name="Chen H."/>
            <person name="Li W."/>
            <person name="Chen Y."/>
            <person name="Xu X."/>
            <person name="Zhang Y."/>
            <person name="Luo S."/>
            <person name="Chen H."/>
            <person name="Gao J."/>
            <person name="Mao Z."/>
            <person name="Pires J.C."/>
            <person name="Luo M."/>
            <person name="Kudrna D."/>
            <person name="Wing R.A."/>
            <person name="Meyers B.C."/>
            <person name="Yi K."/>
            <person name="Kong H."/>
            <person name="Lavrijsen P."/>
            <person name="Sunseri F."/>
            <person name="Falavigna A."/>
            <person name="Ye Y."/>
            <person name="Leebens-Mack J.H."/>
            <person name="Chen G."/>
        </authorList>
    </citation>
    <scope>NUCLEOTIDE SEQUENCE [LARGE SCALE GENOMIC DNA]</scope>
    <source>
        <strain evidence="8">cv. DH0086</strain>
    </source>
</reference>
<comment type="catalytic activity">
    <reaction evidence="4 5">
        <text>L-arginine + H(+) = agmatine + CO2</text>
        <dbReference type="Rhea" id="RHEA:17641"/>
        <dbReference type="ChEBI" id="CHEBI:15378"/>
        <dbReference type="ChEBI" id="CHEBI:16526"/>
        <dbReference type="ChEBI" id="CHEBI:32682"/>
        <dbReference type="ChEBI" id="CHEBI:58145"/>
        <dbReference type="EC" id="4.1.1.19"/>
    </reaction>
</comment>
<dbReference type="Proteomes" id="UP000243459">
    <property type="component" value="Unassembled WGS sequence"/>
</dbReference>
<comment type="cofactor">
    <cofactor evidence="5">
        <name>Mg(2+)</name>
        <dbReference type="ChEBI" id="CHEBI:18420"/>
    </cofactor>
</comment>
<dbReference type="PANTHER" id="PTHR43295">
    <property type="entry name" value="ARGININE DECARBOXYLASE"/>
    <property type="match status" value="1"/>
</dbReference>
<dbReference type="SUPFAM" id="SSF51419">
    <property type="entry name" value="PLP-binding barrel"/>
    <property type="match status" value="1"/>
</dbReference>
<dbReference type="EC" id="4.1.1.19" evidence="5"/>
<dbReference type="Gramene" id="ONK55016">
    <property type="protein sequence ID" value="ONK55016"/>
    <property type="gene ID" value="A4U43_UnF8600"/>
</dbReference>
<protein>
    <recommendedName>
        <fullName evidence="5">Arginine decarboxylase</fullName>
        <ecNumber evidence="5">4.1.1.19</ecNumber>
    </recommendedName>
</protein>
<dbReference type="PRINTS" id="PR01180">
    <property type="entry name" value="ARGDCRBXLASE"/>
</dbReference>
<name>A0A1R3L5Y1_ASPOF</name>
<dbReference type="Gene3D" id="3.20.20.10">
    <property type="entry name" value="Alanine racemase"/>
    <property type="match status" value="1"/>
</dbReference>
<dbReference type="GO" id="GO:0008792">
    <property type="term" value="F:arginine decarboxylase activity"/>
    <property type="evidence" value="ECO:0007669"/>
    <property type="project" value="UniProtKB-EC"/>
</dbReference>
<sequence>MSCLTKGSPDAFLVCNGYKDDEYVSLALMGRRLNLNTVIVLEREEELDVVIETSRKLGVRPVIGVRAKLRTKHSGHFGSTSGDKGKFGLATAQILSVVRKLESHQMLDCLQLLHFHIGSQIPSTALLSDGVGEAAQIYCELVKLGASLRVIDIGGGLGVDYDGSHSGGSDMSVGYGLDEYADAVVRTVQFACDGKNVRHPIICSESGRALVSHHSVLVFEAISSNANEPSPPDPNLAHLLDMLAGEARIDCRNLGI</sequence>
<gene>
    <name evidence="7" type="ORF">A4U43_UnF8600</name>
</gene>
<dbReference type="UniPathway" id="UPA00186">
    <property type="reaction ID" value="UER00284"/>
</dbReference>
<evidence type="ECO:0000256" key="4">
    <source>
        <dbReference type="ARBA" id="ARBA00049309"/>
    </source>
</evidence>
<evidence type="ECO:0000256" key="2">
    <source>
        <dbReference type="ARBA" id="ARBA00004773"/>
    </source>
</evidence>
<evidence type="ECO:0000256" key="1">
    <source>
        <dbReference type="ARBA" id="ARBA00001933"/>
    </source>
</evidence>
<keyword evidence="5" id="KW-0210">Decarboxylase</keyword>
<proteinExistence type="inferred from homology"/>
<evidence type="ECO:0000313" key="7">
    <source>
        <dbReference type="EMBL" id="ONK55016.1"/>
    </source>
</evidence>
<evidence type="ECO:0000259" key="6">
    <source>
        <dbReference type="Pfam" id="PF02784"/>
    </source>
</evidence>
<keyword evidence="5" id="KW-0460">Magnesium</keyword>
<dbReference type="InterPro" id="IPR029066">
    <property type="entry name" value="PLP-binding_barrel"/>
</dbReference>
<dbReference type="AlphaFoldDB" id="A0A1R3L5Y1"/>
<dbReference type="PROSITE" id="PS00879">
    <property type="entry name" value="ODR_DC_2_2"/>
    <property type="match status" value="1"/>
</dbReference>
<dbReference type="GO" id="GO:0006527">
    <property type="term" value="P:L-arginine catabolic process"/>
    <property type="evidence" value="ECO:0007669"/>
    <property type="project" value="InterPro"/>
</dbReference>
<dbReference type="GO" id="GO:0008295">
    <property type="term" value="P:spermidine biosynthetic process"/>
    <property type="evidence" value="ECO:0007669"/>
    <property type="project" value="UniProtKB-KW"/>
</dbReference>
<dbReference type="OMA" id="SEAMYRY"/>